<dbReference type="InterPro" id="IPR013727">
    <property type="entry name" value="2CSK_N"/>
</dbReference>
<keyword evidence="8 11" id="KW-1133">Transmembrane helix</keyword>
<keyword evidence="7 14" id="KW-0418">Kinase</keyword>
<dbReference type="PRINTS" id="PR00344">
    <property type="entry name" value="BCTRLSENSOR"/>
</dbReference>
<dbReference type="SUPFAM" id="SSF55874">
    <property type="entry name" value="ATPase domain of HSP90 chaperone/DNA topoisomerase II/histidine kinase"/>
    <property type="match status" value="1"/>
</dbReference>
<dbReference type="InterPro" id="IPR004358">
    <property type="entry name" value="Sig_transdc_His_kin-like_C"/>
</dbReference>
<dbReference type="EMBL" id="JACIBX010000003">
    <property type="protein sequence ID" value="MBB3711792.1"/>
    <property type="molecule type" value="Genomic_DNA"/>
</dbReference>
<dbReference type="InterPro" id="IPR050428">
    <property type="entry name" value="TCS_sensor_his_kinase"/>
</dbReference>
<dbReference type="InterPro" id="IPR003660">
    <property type="entry name" value="HAMP_dom"/>
</dbReference>
<keyword evidence="6 11" id="KW-0812">Transmembrane</keyword>
<dbReference type="PROSITE" id="PS50885">
    <property type="entry name" value="HAMP"/>
    <property type="match status" value="1"/>
</dbReference>
<dbReference type="PANTHER" id="PTHR45436">
    <property type="entry name" value="SENSOR HISTIDINE KINASE YKOH"/>
    <property type="match status" value="1"/>
</dbReference>
<feature type="domain" description="HAMP" evidence="13">
    <location>
        <begin position="182"/>
        <end position="233"/>
    </location>
</feature>
<sequence length="463" mass="49771">MKRPTSLRVRLLALTLVPLMLVAVALGAWRYTVAQSTAEEIFDRSLLATALAISRDVTVSGGDALTPATRDLLNDASGGEVFYHVTGPDGVYVTGYAYPPRPENAADAPILFGQGRYRGEEVRILQLVERTTLGNLTGDSRITVWQRTAEREAFARAQALRSLRTMGALLAVLAVLLWFGVARGLRPLTNLEAAIALRSPDDLTPIRRPVPPEVAGIVATLNQLIGQMRDSIAAHQAFISDAAHQLRNPATATLSLAQTARDAADPDERGRRLDALVEAARRSVRLTEQLLSLEKLRYATPETETPEIDLVSVIEEVCALEGAAALEAGLDFELFVEARALQVRMDSVHAGEAVKNLIDNARRHGGPDLRSIRVELARERTTAIVRIVDDGIGLSPDRADTALKRFGQIGPSSGSGLGLSIAEAIAKRYGGRLVIETAVKGTSISIQLPLSGTVPDDHCPSCP</sequence>
<evidence type="ECO:0000313" key="15">
    <source>
        <dbReference type="Proteomes" id="UP000576152"/>
    </source>
</evidence>
<keyword evidence="5 14" id="KW-0808">Transferase</keyword>
<dbReference type="SMART" id="SM00388">
    <property type="entry name" value="HisKA"/>
    <property type="match status" value="1"/>
</dbReference>
<dbReference type="GO" id="GO:0004673">
    <property type="term" value="F:protein histidine kinase activity"/>
    <property type="evidence" value="ECO:0007669"/>
    <property type="project" value="UniProtKB-EC"/>
</dbReference>
<evidence type="ECO:0000256" key="2">
    <source>
        <dbReference type="ARBA" id="ARBA00004370"/>
    </source>
</evidence>
<keyword evidence="9" id="KW-0902">Two-component regulatory system</keyword>
<dbReference type="PROSITE" id="PS50109">
    <property type="entry name" value="HIS_KIN"/>
    <property type="match status" value="1"/>
</dbReference>
<evidence type="ECO:0000259" key="13">
    <source>
        <dbReference type="PROSITE" id="PS50885"/>
    </source>
</evidence>
<dbReference type="RefSeq" id="WP_183471140.1">
    <property type="nucleotide sequence ID" value="NZ_JACIBX010000003.1"/>
</dbReference>
<dbReference type="SMART" id="SM00387">
    <property type="entry name" value="HATPase_c"/>
    <property type="match status" value="1"/>
</dbReference>
<gene>
    <name evidence="14" type="ORF">FHS00_001363</name>
</gene>
<comment type="caution">
    <text evidence="14">The sequence shown here is derived from an EMBL/GenBank/DDBJ whole genome shotgun (WGS) entry which is preliminary data.</text>
</comment>
<evidence type="ECO:0000256" key="5">
    <source>
        <dbReference type="ARBA" id="ARBA00022679"/>
    </source>
</evidence>
<accession>A0ABR6HMS6</accession>
<evidence type="ECO:0000256" key="1">
    <source>
        <dbReference type="ARBA" id="ARBA00000085"/>
    </source>
</evidence>
<evidence type="ECO:0000313" key="14">
    <source>
        <dbReference type="EMBL" id="MBB3711792.1"/>
    </source>
</evidence>
<evidence type="ECO:0000259" key="12">
    <source>
        <dbReference type="PROSITE" id="PS50109"/>
    </source>
</evidence>
<feature type="domain" description="Histidine kinase" evidence="12">
    <location>
        <begin position="241"/>
        <end position="452"/>
    </location>
</feature>
<dbReference type="Pfam" id="PF00512">
    <property type="entry name" value="HisKA"/>
    <property type="match status" value="1"/>
</dbReference>
<proteinExistence type="predicted"/>
<comment type="subcellular location">
    <subcellularLocation>
        <location evidence="2">Membrane</location>
    </subcellularLocation>
</comment>
<evidence type="ECO:0000256" key="11">
    <source>
        <dbReference type="SAM" id="Phobius"/>
    </source>
</evidence>
<evidence type="ECO:0000256" key="8">
    <source>
        <dbReference type="ARBA" id="ARBA00022989"/>
    </source>
</evidence>
<dbReference type="EC" id="2.7.13.3" evidence="3"/>
<keyword evidence="10 11" id="KW-0472">Membrane</keyword>
<dbReference type="InterPro" id="IPR003661">
    <property type="entry name" value="HisK_dim/P_dom"/>
</dbReference>
<dbReference type="SUPFAM" id="SSF47384">
    <property type="entry name" value="Homodimeric domain of signal transducing histidine kinase"/>
    <property type="match status" value="1"/>
</dbReference>
<comment type="catalytic activity">
    <reaction evidence="1">
        <text>ATP + protein L-histidine = ADP + protein N-phospho-L-histidine.</text>
        <dbReference type="EC" id="2.7.13.3"/>
    </reaction>
</comment>
<dbReference type="CDD" id="cd00082">
    <property type="entry name" value="HisKA"/>
    <property type="match status" value="1"/>
</dbReference>
<dbReference type="Proteomes" id="UP000576152">
    <property type="component" value="Unassembled WGS sequence"/>
</dbReference>
<dbReference type="InterPro" id="IPR036097">
    <property type="entry name" value="HisK_dim/P_sf"/>
</dbReference>
<dbReference type="Gene3D" id="3.30.565.10">
    <property type="entry name" value="Histidine kinase-like ATPase, C-terminal domain"/>
    <property type="match status" value="1"/>
</dbReference>
<evidence type="ECO:0000256" key="6">
    <source>
        <dbReference type="ARBA" id="ARBA00022692"/>
    </source>
</evidence>
<keyword evidence="15" id="KW-1185">Reference proteome</keyword>
<protein>
    <recommendedName>
        <fullName evidence="3">histidine kinase</fullName>
        <ecNumber evidence="3">2.7.13.3</ecNumber>
    </recommendedName>
</protein>
<evidence type="ECO:0000256" key="9">
    <source>
        <dbReference type="ARBA" id="ARBA00023012"/>
    </source>
</evidence>
<keyword evidence="4" id="KW-0597">Phosphoprotein</keyword>
<evidence type="ECO:0000256" key="4">
    <source>
        <dbReference type="ARBA" id="ARBA00022553"/>
    </source>
</evidence>
<dbReference type="InterPro" id="IPR005467">
    <property type="entry name" value="His_kinase_dom"/>
</dbReference>
<evidence type="ECO:0000256" key="3">
    <source>
        <dbReference type="ARBA" id="ARBA00012438"/>
    </source>
</evidence>
<feature type="transmembrane region" description="Helical" evidence="11">
    <location>
        <begin position="163"/>
        <end position="181"/>
    </location>
</feature>
<evidence type="ECO:0000256" key="7">
    <source>
        <dbReference type="ARBA" id="ARBA00022777"/>
    </source>
</evidence>
<dbReference type="InterPro" id="IPR036890">
    <property type="entry name" value="HATPase_C_sf"/>
</dbReference>
<evidence type="ECO:0000256" key="10">
    <source>
        <dbReference type="ARBA" id="ARBA00023136"/>
    </source>
</evidence>
<dbReference type="CDD" id="cd00075">
    <property type="entry name" value="HATPase"/>
    <property type="match status" value="1"/>
</dbReference>
<dbReference type="PANTHER" id="PTHR45436:SF1">
    <property type="entry name" value="SENSOR PROTEIN QSEC"/>
    <property type="match status" value="1"/>
</dbReference>
<dbReference type="Pfam" id="PF08521">
    <property type="entry name" value="2CSK_N"/>
    <property type="match status" value="1"/>
</dbReference>
<dbReference type="Gene3D" id="1.10.287.130">
    <property type="match status" value="1"/>
</dbReference>
<name>A0ABR6HMS6_9RHOB</name>
<organism evidence="14 15">
    <name type="scientific">Limimaricola variabilis</name>
    <dbReference type="NCBI Taxonomy" id="1492771"/>
    <lineage>
        <taxon>Bacteria</taxon>
        <taxon>Pseudomonadati</taxon>
        <taxon>Pseudomonadota</taxon>
        <taxon>Alphaproteobacteria</taxon>
        <taxon>Rhodobacterales</taxon>
        <taxon>Paracoccaceae</taxon>
        <taxon>Limimaricola</taxon>
    </lineage>
</organism>
<reference evidence="14 15" key="1">
    <citation type="submission" date="2020-08" db="EMBL/GenBank/DDBJ databases">
        <title>Genomic Encyclopedia of Type Strains, Phase III (KMG-III): the genomes of soil and plant-associated and newly described type strains.</title>
        <authorList>
            <person name="Whitman W."/>
        </authorList>
    </citation>
    <scope>NUCLEOTIDE SEQUENCE [LARGE SCALE GENOMIC DNA]</scope>
    <source>
        <strain evidence="14 15">CECT 8572</strain>
    </source>
</reference>
<dbReference type="Pfam" id="PF02518">
    <property type="entry name" value="HATPase_c"/>
    <property type="match status" value="1"/>
</dbReference>
<dbReference type="InterPro" id="IPR003594">
    <property type="entry name" value="HATPase_dom"/>
</dbReference>